<dbReference type="Proteomes" id="UP000613840">
    <property type="component" value="Unassembled WGS sequence"/>
</dbReference>
<reference evidence="2" key="1">
    <citation type="journal article" date="2014" name="Int. J. Syst. Evol. Microbiol.">
        <title>Complete genome sequence of Corynebacterium casei LMG S-19264T (=DSM 44701T), isolated from a smear-ripened cheese.</title>
        <authorList>
            <consortium name="US DOE Joint Genome Institute (JGI-PGF)"/>
            <person name="Walter F."/>
            <person name="Albersmeier A."/>
            <person name="Kalinowski J."/>
            <person name="Ruckert C."/>
        </authorList>
    </citation>
    <scope>NUCLEOTIDE SEQUENCE</scope>
    <source>
        <strain evidence="2">CGMCC 4.7306</strain>
    </source>
</reference>
<evidence type="ECO:0000256" key="1">
    <source>
        <dbReference type="SAM" id="MobiDB-lite"/>
    </source>
</evidence>
<sequence>MQDLAMRPCGPLRMRLRSSAASFSMIARSHQRPGTRWDQLVAHHGWVAVSAELGGLGPGPKDTATSAVRGVTTTPTDHGAGHWTSWPDRSERMTYVIYLTRTKPGADWSVSKYTIL</sequence>
<dbReference type="EMBL" id="BMMZ01000021">
    <property type="protein sequence ID" value="GGL83537.1"/>
    <property type="molecule type" value="Genomic_DNA"/>
</dbReference>
<proteinExistence type="predicted"/>
<evidence type="ECO:0000313" key="2">
    <source>
        <dbReference type="EMBL" id="GGL83537.1"/>
    </source>
</evidence>
<feature type="compositionally biased region" description="Polar residues" evidence="1">
    <location>
        <begin position="63"/>
        <end position="76"/>
    </location>
</feature>
<feature type="region of interest" description="Disordered" evidence="1">
    <location>
        <begin position="55"/>
        <end position="85"/>
    </location>
</feature>
<name>A0A917SKQ0_9ACTN</name>
<keyword evidence="3" id="KW-1185">Reference proteome</keyword>
<protein>
    <submittedName>
        <fullName evidence="2">Uncharacterized protein</fullName>
    </submittedName>
</protein>
<comment type="caution">
    <text evidence="2">The sequence shown here is derived from an EMBL/GenBank/DDBJ whole genome shotgun (WGS) entry which is preliminary data.</text>
</comment>
<organism evidence="2 3">
    <name type="scientific">Microlunatus endophyticus</name>
    <dbReference type="NCBI Taxonomy" id="1716077"/>
    <lineage>
        <taxon>Bacteria</taxon>
        <taxon>Bacillati</taxon>
        <taxon>Actinomycetota</taxon>
        <taxon>Actinomycetes</taxon>
        <taxon>Propionibacteriales</taxon>
        <taxon>Propionibacteriaceae</taxon>
        <taxon>Microlunatus</taxon>
    </lineage>
</organism>
<gene>
    <name evidence="2" type="ORF">GCM10011575_47340</name>
</gene>
<evidence type="ECO:0000313" key="3">
    <source>
        <dbReference type="Proteomes" id="UP000613840"/>
    </source>
</evidence>
<dbReference type="AlphaFoldDB" id="A0A917SKQ0"/>
<accession>A0A917SKQ0</accession>
<reference evidence="2" key="2">
    <citation type="submission" date="2020-09" db="EMBL/GenBank/DDBJ databases">
        <authorList>
            <person name="Sun Q."/>
            <person name="Zhou Y."/>
        </authorList>
    </citation>
    <scope>NUCLEOTIDE SEQUENCE</scope>
    <source>
        <strain evidence="2">CGMCC 4.7306</strain>
    </source>
</reference>